<dbReference type="Proteomes" id="UP000838686">
    <property type="component" value="Unassembled WGS sequence"/>
</dbReference>
<dbReference type="Pfam" id="PF01738">
    <property type="entry name" value="DLH"/>
    <property type="match status" value="1"/>
</dbReference>
<comment type="caution">
    <text evidence="2">The sequence shown here is derived from an EMBL/GenBank/DDBJ whole genome shotgun (WGS) entry which is preliminary data.</text>
</comment>
<dbReference type="SUPFAM" id="SSF53474">
    <property type="entry name" value="alpha/beta-Hydrolases"/>
    <property type="match status" value="1"/>
</dbReference>
<accession>A0ABN8H2R6</accession>
<keyword evidence="3" id="KW-1185">Reference proteome</keyword>
<dbReference type="EMBL" id="CAKMMF010000053">
    <property type="protein sequence ID" value="CAH1225616.1"/>
    <property type="molecule type" value="Genomic_DNA"/>
</dbReference>
<proteinExistence type="predicted"/>
<feature type="domain" description="Dienelactone hydrolase" evidence="1">
    <location>
        <begin position="33"/>
        <end position="220"/>
    </location>
</feature>
<reference evidence="2" key="1">
    <citation type="submission" date="2022-01" db="EMBL/GenBank/DDBJ databases">
        <authorList>
            <person name="Criscuolo A."/>
        </authorList>
    </citation>
    <scope>NUCLEOTIDE SEQUENCE</scope>
    <source>
        <strain evidence="2">CIP111893</strain>
    </source>
</reference>
<dbReference type="InterPro" id="IPR029058">
    <property type="entry name" value="AB_hydrolase_fold"/>
</dbReference>
<dbReference type="InterPro" id="IPR002925">
    <property type="entry name" value="Dienelactn_hydro"/>
</dbReference>
<dbReference type="Gene3D" id="3.40.50.1820">
    <property type="entry name" value="alpha/beta hydrolase"/>
    <property type="match status" value="1"/>
</dbReference>
<gene>
    <name evidence="2" type="ORF">PAECIP111893_05279</name>
</gene>
<sequence length="264" mass="28810">MSNQVIAVERFSIDLGGSHFIHGEVKAVEDGIAKPVLVLSHGFKGHKDWGFWPEVSRRFAEQGYYTVTYNFSRINARSEGQDERVVAAVSTVSREVRDIEAVAAGIRKGELPLANEADSKRVALLGHSRSGGSSIIYAAEHAEVGAVVVWNGGSTPIRPTSEPGAELSPQEQAILADIDSNGERFNIVERFKALSIPVLFVQGDADNERLLAQNKRLQEAASEQHFISIAGGNHTFGAVDPYEGTTRELDEAFAETNRFLNTVY</sequence>
<evidence type="ECO:0000259" key="1">
    <source>
        <dbReference type="Pfam" id="PF01738"/>
    </source>
</evidence>
<evidence type="ECO:0000313" key="3">
    <source>
        <dbReference type="Proteomes" id="UP000838686"/>
    </source>
</evidence>
<evidence type="ECO:0000313" key="2">
    <source>
        <dbReference type="EMBL" id="CAH1225616.1"/>
    </source>
</evidence>
<organism evidence="2 3">
    <name type="scientific">Paenibacillus plantiphilus</name>
    <dbReference type="NCBI Taxonomy" id="2905650"/>
    <lineage>
        <taxon>Bacteria</taxon>
        <taxon>Bacillati</taxon>
        <taxon>Bacillota</taxon>
        <taxon>Bacilli</taxon>
        <taxon>Bacillales</taxon>
        <taxon>Paenibacillaceae</taxon>
        <taxon>Paenibacillus</taxon>
    </lineage>
</organism>
<name>A0ABN8H2R6_9BACL</name>
<protein>
    <recommendedName>
        <fullName evidence="1">Dienelactone hydrolase domain-containing protein</fullName>
    </recommendedName>
</protein>
<dbReference type="RefSeq" id="WP_236347531.1">
    <property type="nucleotide sequence ID" value="NZ_CAKMMF010000053.1"/>
</dbReference>